<dbReference type="EMBL" id="JAXOJX010000002">
    <property type="protein sequence ID" value="MDZ5455590.1"/>
    <property type="molecule type" value="Genomic_DNA"/>
</dbReference>
<dbReference type="NCBIfam" id="NF003478">
    <property type="entry name" value="PRK05124.1"/>
    <property type="match status" value="1"/>
</dbReference>
<comment type="pathway">
    <text evidence="13">Sulfur metabolism; hydrogen sulfide biosynthesis; sulfite from sulfate: step 2/3.</text>
</comment>
<dbReference type="InterPro" id="IPR044138">
    <property type="entry name" value="CysN_II"/>
</dbReference>
<evidence type="ECO:0000256" key="8">
    <source>
        <dbReference type="ARBA" id="ARBA00022840"/>
    </source>
</evidence>
<evidence type="ECO:0000256" key="1">
    <source>
        <dbReference type="ARBA" id="ARBA00001823"/>
    </source>
</evidence>
<comment type="similarity">
    <text evidence="4">In the N-terminal section; belongs to the TRAFAC class translation factor GTPase superfamily. Classic translation factor GTPase family. CysN/NodQ subfamily.</text>
</comment>
<feature type="domain" description="Tr-type G" evidence="14">
    <location>
        <begin position="22"/>
        <end position="238"/>
    </location>
</feature>
<feature type="active site" description="Phosphoserine intermediate" evidence="13">
    <location>
        <position position="542"/>
    </location>
</feature>
<comment type="subunit">
    <text evidence="12">Heterodimer composed of CysD, the smaller subunit, and CysN.</text>
</comment>
<dbReference type="InterPro" id="IPR002891">
    <property type="entry name" value="APS"/>
</dbReference>
<dbReference type="NCBIfam" id="TIGR02034">
    <property type="entry name" value="CysN"/>
    <property type="match status" value="1"/>
</dbReference>
<dbReference type="CDD" id="cd04095">
    <property type="entry name" value="CysN_NoDQ_III"/>
    <property type="match status" value="1"/>
</dbReference>
<dbReference type="Gene3D" id="2.40.30.10">
    <property type="entry name" value="Translation factors"/>
    <property type="match status" value="2"/>
</dbReference>
<evidence type="ECO:0000256" key="5">
    <source>
        <dbReference type="ARBA" id="ARBA00022679"/>
    </source>
</evidence>
<dbReference type="InterPro" id="IPR027417">
    <property type="entry name" value="P-loop_NTPase"/>
</dbReference>
<dbReference type="SUPFAM" id="SSF50447">
    <property type="entry name" value="Translation proteins"/>
    <property type="match status" value="1"/>
</dbReference>
<dbReference type="HAMAP" id="MF_00062">
    <property type="entry name" value="Sulf_adenylyltr_sub1"/>
    <property type="match status" value="1"/>
</dbReference>
<evidence type="ECO:0000313" key="15">
    <source>
        <dbReference type="EMBL" id="MDZ5455590.1"/>
    </source>
</evidence>
<keyword evidence="9 12" id="KW-0342">GTP-binding</keyword>
<comment type="pathway">
    <text evidence="12">Sulfur metabolism; hydrogen sulfide biosynthesis; sulfite from sulfate: step 1/3.</text>
</comment>
<dbReference type="Pfam" id="PF00009">
    <property type="entry name" value="GTP_EFTU"/>
    <property type="match status" value="1"/>
</dbReference>
<reference evidence="15 16" key="1">
    <citation type="submission" date="2023-11" db="EMBL/GenBank/DDBJ databases">
        <title>Draft genome of Azohydromonas lata strain H1 (DSM1123), a polyhydroxyalkanoate producer.</title>
        <authorList>
            <person name="Traversa D."/>
            <person name="D'Addabbo P."/>
            <person name="Pazzani C."/>
            <person name="Manzari C."/>
            <person name="Chiara M."/>
            <person name="Scrascia M."/>
        </authorList>
    </citation>
    <scope>NUCLEOTIDE SEQUENCE [LARGE SCALE GENOMIC DNA]</scope>
    <source>
        <strain evidence="15 16">H1</strain>
    </source>
</reference>
<evidence type="ECO:0000256" key="3">
    <source>
        <dbReference type="ARBA" id="ARBA00005438"/>
    </source>
</evidence>
<name>A0ABU5I913_9BURK</name>
<dbReference type="PRINTS" id="PR00315">
    <property type="entry name" value="ELONGATNFCT"/>
</dbReference>
<gene>
    <name evidence="12 15" type="primary">cysN</name>
    <name evidence="13" type="synonym">cysC</name>
    <name evidence="15" type="ORF">SM757_03285</name>
</gene>
<feature type="binding site" evidence="12">
    <location>
        <begin position="110"/>
        <end position="114"/>
    </location>
    <ligand>
        <name>GTP</name>
        <dbReference type="ChEBI" id="CHEBI:37565"/>
    </ligand>
</feature>
<dbReference type="EC" id="2.7.7.4" evidence="12"/>
<dbReference type="Pfam" id="PF01583">
    <property type="entry name" value="APS_kinase"/>
    <property type="match status" value="1"/>
</dbReference>
<dbReference type="InterPro" id="IPR044139">
    <property type="entry name" value="CysN_NoDQ_III"/>
</dbReference>
<keyword evidence="16" id="KW-1185">Reference proteome</keyword>
<keyword evidence="13" id="KW-0597">Phosphoprotein</keyword>
<evidence type="ECO:0000256" key="2">
    <source>
        <dbReference type="ARBA" id="ARBA00002357"/>
    </source>
</evidence>
<evidence type="ECO:0000259" key="14">
    <source>
        <dbReference type="PROSITE" id="PS51722"/>
    </source>
</evidence>
<keyword evidence="13" id="KW-0418">Kinase</keyword>
<keyword evidence="8 12" id="KW-0067">ATP-binding</keyword>
<dbReference type="InterPro" id="IPR011779">
    <property type="entry name" value="SO4_adenylTrfase_lsu"/>
</dbReference>
<keyword evidence="5 12" id="KW-0808">Transferase</keyword>
<dbReference type="PROSITE" id="PS00301">
    <property type="entry name" value="G_TR_1"/>
    <property type="match status" value="1"/>
</dbReference>
<organism evidence="15 16">
    <name type="scientific">Azohydromonas lata</name>
    <dbReference type="NCBI Taxonomy" id="45677"/>
    <lineage>
        <taxon>Bacteria</taxon>
        <taxon>Pseudomonadati</taxon>
        <taxon>Pseudomonadota</taxon>
        <taxon>Betaproteobacteria</taxon>
        <taxon>Burkholderiales</taxon>
        <taxon>Sphaerotilaceae</taxon>
        <taxon>Azohydromonas</taxon>
    </lineage>
</organism>
<proteinExistence type="inferred from homology"/>
<comment type="similarity">
    <text evidence="3">In the C-terminal section; belongs to the APS kinase family.</text>
</comment>
<dbReference type="GO" id="GO:0004781">
    <property type="term" value="F:sulfate adenylyltransferase (ATP) activity"/>
    <property type="evidence" value="ECO:0007669"/>
    <property type="project" value="UniProtKB-EC"/>
</dbReference>
<dbReference type="Proteomes" id="UP001293718">
    <property type="component" value="Unassembled WGS sequence"/>
</dbReference>
<dbReference type="InterPro" id="IPR009000">
    <property type="entry name" value="Transl_B-barrel_sf"/>
</dbReference>
<dbReference type="CDD" id="cd04166">
    <property type="entry name" value="CysN_ATPS"/>
    <property type="match status" value="1"/>
</dbReference>
<comment type="similarity">
    <text evidence="13">Belongs to the APS kinase family.</text>
</comment>
<dbReference type="SUPFAM" id="SSF52540">
    <property type="entry name" value="P-loop containing nucleoside triphosphate hydrolases"/>
    <property type="match status" value="2"/>
</dbReference>
<dbReference type="InterPro" id="IPR031157">
    <property type="entry name" value="G_TR_CS"/>
</dbReference>
<keyword evidence="10" id="KW-0511">Multifunctional enzyme</keyword>
<dbReference type="InterPro" id="IPR041757">
    <property type="entry name" value="CysN_GTP-bd"/>
</dbReference>
<evidence type="ECO:0000313" key="16">
    <source>
        <dbReference type="Proteomes" id="UP001293718"/>
    </source>
</evidence>
<evidence type="ECO:0000256" key="10">
    <source>
        <dbReference type="ARBA" id="ARBA00023268"/>
    </source>
</evidence>
<dbReference type="SUPFAM" id="SSF50465">
    <property type="entry name" value="EF-Tu/eEF-1alpha/eIF2-gamma C-terminal domain"/>
    <property type="match status" value="1"/>
</dbReference>
<evidence type="ECO:0000256" key="12">
    <source>
        <dbReference type="HAMAP-Rule" id="MF_00062"/>
    </source>
</evidence>
<comment type="function">
    <text evidence="2">APS kinase catalyzes the synthesis of activated sulfate.</text>
</comment>
<comment type="function">
    <text evidence="12">With CysD forms the ATP sulfurylase (ATPS) that catalyzes the adenylation of sulfate producing adenosine 5'-phosphosulfate (APS) and diphosphate, the first enzymatic step in sulfur assimilation pathway. APS synthesis involves the formation of a high-energy phosphoric-sulfuric acid anhydride bond driven by GTP hydrolysis by CysN coupled to ATP hydrolysis by CysD.</text>
</comment>
<feature type="binding site" evidence="13">
    <location>
        <begin position="468"/>
        <end position="475"/>
    </location>
    <ligand>
        <name>ATP</name>
        <dbReference type="ChEBI" id="CHEBI:30616"/>
    </ligand>
</feature>
<keyword evidence="7 12" id="KW-0547">Nucleotide-binding</keyword>
<dbReference type="Pfam" id="PF03144">
    <property type="entry name" value="GTP_EFTU_D2"/>
    <property type="match status" value="1"/>
</dbReference>
<comment type="caution">
    <text evidence="15">The sequence shown here is derived from an EMBL/GenBank/DDBJ whole genome shotgun (WGS) entry which is preliminary data.</text>
</comment>
<dbReference type="NCBIfam" id="TIGR00455">
    <property type="entry name" value="apsK"/>
    <property type="match status" value="1"/>
</dbReference>
<dbReference type="InterPro" id="IPR054696">
    <property type="entry name" value="GTP-eEF1A_C"/>
</dbReference>
<dbReference type="HAMAP" id="MF_00065">
    <property type="entry name" value="Adenylyl_sulf_kinase"/>
    <property type="match status" value="1"/>
</dbReference>
<dbReference type="InterPro" id="IPR009001">
    <property type="entry name" value="Transl_elong_EF1A/Init_IF2_C"/>
</dbReference>
<comment type="similarity">
    <text evidence="12">Belongs to the TRAFAC class translation factor GTPase superfamily. Classic translation factor GTPase family. CysN/NodQ subfamily.</text>
</comment>
<sequence>MAHVSDLIAEDIEQYLKQHEHKSLLRFITCGSVDDGKSTVIGRLLYESKMLFEDQLAAIEADSRKWGTQGGEIDFALLVDGLAAEREQGITIDVAYRFFSTDRRKFIVADTPGHEQYTRNMITGASTADVAVILIDARKGVLTQTRRHSYLVSLIGIKKVVLAINKMDLVGYSEQTFRDIEEQYRAFARQIGLTDITAIPLSALRGDNMLQHSDSTPWYHGPTLMGYLETVEIEETQQQASDFRLPVQWVNRPNLDFRGFTGTIAAGMIRPDDRVRVLPSGRESRVARIVTADGDLSQAVAGQSITLTLADEVDVSRGDVICKAEAPAEVADQFECTVVWMAEEPLLPGRPYLLKLGTSTVSATITEPKYKVNVNTMEHLAAKKLELNEIGVCNLALDRPIPFDAYGTNRETGGFILIDRMTNSTVGAGMLHFALRRAHNIHLQPVDVNKEARAAQKGQKPAVLWFTGLSGAGKSTIANLVEKKLHALGRHTYLLDGDNVRHGLNKDLGFTEADRVENIRRVAEVARLMVDAGLIVMTAFISPFRAERQLARSLMAEGEFVEIHVDTPLEVAEERDVKGLYKKARRGELLNFTGIDSPYEPPAAPELRVDTMYNTADQAADQVIRKLRELGFIV</sequence>
<evidence type="ECO:0000256" key="7">
    <source>
        <dbReference type="ARBA" id="ARBA00022741"/>
    </source>
</evidence>
<evidence type="ECO:0000256" key="9">
    <source>
        <dbReference type="ARBA" id="ARBA00023134"/>
    </source>
</evidence>
<protein>
    <recommendedName>
        <fullName evidence="12 13">Multifunctional fusion protein</fullName>
    </recommendedName>
    <domain>
        <recommendedName>
            <fullName evidence="12">Sulfate adenylyltransferase subunit 1</fullName>
            <ecNumber evidence="12">2.7.7.4</ecNumber>
        </recommendedName>
        <alternativeName>
            <fullName evidence="12">ATP-sulfurylase large subunit</fullName>
        </alternativeName>
        <alternativeName>
            <fullName evidence="12">Sulfate adenylate transferase</fullName>
            <shortName evidence="12">SAT</shortName>
        </alternativeName>
    </domain>
    <domain>
        <recommendedName>
            <fullName evidence="13">Adenylyl-sulfate kinase</fullName>
            <ecNumber evidence="13">2.7.1.25</ecNumber>
        </recommendedName>
        <alternativeName>
            <fullName evidence="13">APS kinase</fullName>
        </alternativeName>
        <alternativeName>
            <fullName evidence="13">ATP adenosine-5'-phosphosulfate 3'-phosphotransferase</fullName>
        </alternativeName>
        <alternativeName>
            <fullName evidence="13">Adenosine-5'-phosphosulfate kinase</fullName>
        </alternativeName>
    </domain>
</protein>
<dbReference type="EC" id="2.7.1.25" evidence="13"/>
<dbReference type="Pfam" id="PF22594">
    <property type="entry name" value="GTP-eEF1A_C"/>
    <property type="match status" value="1"/>
</dbReference>
<accession>A0ABU5I913</accession>
<feature type="binding site" evidence="12">
    <location>
        <begin position="165"/>
        <end position="168"/>
    </location>
    <ligand>
        <name>GTP</name>
        <dbReference type="ChEBI" id="CHEBI:37565"/>
    </ligand>
</feature>
<dbReference type="InterPro" id="IPR000795">
    <property type="entry name" value="T_Tr_GTP-bd_dom"/>
</dbReference>
<evidence type="ECO:0000256" key="13">
    <source>
        <dbReference type="HAMAP-Rule" id="MF_00065"/>
    </source>
</evidence>
<dbReference type="NCBIfam" id="NF003013">
    <property type="entry name" value="PRK03846.1"/>
    <property type="match status" value="1"/>
</dbReference>
<dbReference type="Gene3D" id="3.40.50.300">
    <property type="entry name" value="P-loop containing nucleotide triphosphate hydrolases"/>
    <property type="match status" value="2"/>
</dbReference>
<dbReference type="PANTHER" id="PTHR23115">
    <property type="entry name" value="TRANSLATION FACTOR"/>
    <property type="match status" value="1"/>
</dbReference>
<dbReference type="CDD" id="cd02027">
    <property type="entry name" value="APSK"/>
    <property type="match status" value="1"/>
</dbReference>
<dbReference type="InterPro" id="IPR050100">
    <property type="entry name" value="TRAFAC_GTPase_members"/>
</dbReference>
<evidence type="ECO:0000256" key="6">
    <source>
        <dbReference type="ARBA" id="ARBA00022695"/>
    </source>
</evidence>
<keyword evidence="6 12" id="KW-0548">Nucleotidyltransferase</keyword>
<dbReference type="NCBIfam" id="NF004035">
    <property type="entry name" value="PRK05506.1"/>
    <property type="match status" value="1"/>
</dbReference>
<dbReference type="InterPro" id="IPR059117">
    <property type="entry name" value="APS_kinase_dom"/>
</dbReference>
<dbReference type="PROSITE" id="PS51722">
    <property type="entry name" value="G_TR_2"/>
    <property type="match status" value="1"/>
</dbReference>
<comment type="function">
    <text evidence="13">Catalyzes the synthesis of activated sulfate.</text>
</comment>
<comment type="catalytic activity">
    <reaction evidence="11 12">
        <text>sulfate + ATP + H(+) = adenosine 5'-phosphosulfate + diphosphate</text>
        <dbReference type="Rhea" id="RHEA:18133"/>
        <dbReference type="ChEBI" id="CHEBI:15378"/>
        <dbReference type="ChEBI" id="CHEBI:16189"/>
        <dbReference type="ChEBI" id="CHEBI:30616"/>
        <dbReference type="ChEBI" id="CHEBI:33019"/>
        <dbReference type="ChEBI" id="CHEBI:58243"/>
        <dbReference type="EC" id="2.7.7.4"/>
    </reaction>
</comment>
<dbReference type="RefSeq" id="WP_322464343.1">
    <property type="nucleotide sequence ID" value="NZ_JAXOJX010000002.1"/>
</dbReference>
<comment type="catalytic activity">
    <reaction evidence="1 13">
        <text>adenosine 5'-phosphosulfate + ATP = 3'-phosphoadenylyl sulfate + ADP + H(+)</text>
        <dbReference type="Rhea" id="RHEA:24152"/>
        <dbReference type="ChEBI" id="CHEBI:15378"/>
        <dbReference type="ChEBI" id="CHEBI:30616"/>
        <dbReference type="ChEBI" id="CHEBI:58243"/>
        <dbReference type="ChEBI" id="CHEBI:58339"/>
        <dbReference type="ChEBI" id="CHEBI:456216"/>
        <dbReference type="EC" id="2.7.1.25"/>
    </reaction>
</comment>
<feature type="binding site" evidence="12">
    <location>
        <begin position="31"/>
        <end position="38"/>
    </location>
    <ligand>
        <name>GTP</name>
        <dbReference type="ChEBI" id="CHEBI:37565"/>
    </ligand>
</feature>
<dbReference type="CDD" id="cd03695">
    <property type="entry name" value="CysN_NodQ_II"/>
    <property type="match status" value="1"/>
</dbReference>
<dbReference type="InterPro" id="IPR004161">
    <property type="entry name" value="EFTu-like_2"/>
</dbReference>
<evidence type="ECO:0000256" key="11">
    <source>
        <dbReference type="ARBA" id="ARBA00049370"/>
    </source>
</evidence>
<evidence type="ECO:0000256" key="4">
    <source>
        <dbReference type="ARBA" id="ARBA00007237"/>
    </source>
</evidence>